<dbReference type="EMBL" id="CAJFCV020000001">
    <property type="protein sequence ID" value="CAG9084296.1"/>
    <property type="molecule type" value="Genomic_DNA"/>
</dbReference>
<evidence type="ECO:0000256" key="1">
    <source>
        <dbReference type="SAM" id="MobiDB-lite"/>
    </source>
</evidence>
<organism evidence="4 5">
    <name type="scientific">Bursaphelenchus xylophilus</name>
    <name type="common">Pinewood nematode worm</name>
    <name type="synonym">Aphelenchoides xylophilus</name>
    <dbReference type="NCBI Taxonomy" id="6326"/>
    <lineage>
        <taxon>Eukaryota</taxon>
        <taxon>Metazoa</taxon>
        <taxon>Ecdysozoa</taxon>
        <taxon>Nematoda</taxon>
        <taxon>Chromadorea</taxon>
        <taxon>Rhabditida</taxon>
        <taxon>Tylenchina</taxon>
        <taxon>Tylenchomorpha</taxon>
        <taxon>Aphelenchoidea</taxon>
        <taxon>Aphelenchoididae</taxon>
        <taxon>Bursaphelenchus</taxon>
    </lineage>
</organism>
<evidence type="ECO:0000313" key="4">
    <source>
        <dbReference type="EMBL" id="CAD5209339.1"/>
    </source>
</evidence>
<keyword evidence="2" id="KW-1133">Transmembrane helix</keyword>
<keyword evidence="2" id="KW-0472">Membrane</keyword>
<evidence type="ECO:0000256" key="3">
    <source>
        <dbReference type="SAM" id="SignalP"/>
    </source>
</evidence>
<feature type="region of interest" description="Disordered" evidence="1">
    <location>
        <begin position="157"/>
        <end position="181"/>
    </location>
</feature>
<dbReference type="AlphaFoldDB" id="A0A7I8XCU7"/>
<feature type="compositionally biased region" description="Basic and acidic residues" evidence="1">
    <location>
        <begin position="157"/>
        <end position="166"/>
    </location>
</feature>
<dbReference type="EMBL" id="CAJFDI010000001">
    <property type="protein sequence ID" value="CAD5209339.1"/>
    <property type="molecule type" value="Genomic_DNA"/>
</dbReference>
<feature type="chain" id="PRO_5035412572" evidence="3">
    <location>
        <begin position="25"/>
        <end position="181"/>
    </location>
</feature>
<dbReference type="OrthoDB" id="5873486at2759"/>
<dbReference type="Proteomes" id="UP000582659">
    <property type="component" value="Unassembled WGS sequence"/>
</dbReference>
<name>A0A7I8XCU7_BURXY</name>
<feature type="signal peptide" evidence="3">
    <location>
        <begin position="1"/>
        <end position="24"/>
    </location>
</feature>
<sequence length="181" mass="20388">MLCGTQNLFSKALLLSVCVIYVSAQKLDDVDMNDTLSYSNITLSSRIKRQYYESDYYGSYYGCDSRQAGRVVGWILGFIVLLLVICVPCVCCIGIWFAGWFGLRQALARRRGRAGLAVGNEGVFSSSGGIIRRTMHDRDSPSGHPRDQRVVYAHASDRYFERRPETPSRSSPPVHYTSRRT</sequence>
<evidence type="ECO:0000256" key="2">
    <source>
        <dbReference type="SAM" id="Phobius"/>
    </source>
</evidence>
<proteinExistence type="predicted"/>
<keyword evidence="3" id="KW-0732">Signal</keyword>
<keyword evidence="5" id="KW-1185">Reference proteome</keyword>
<comment type="caution">
    <text evidence="4">The sequence shown here is derived from an EMBL/GenBank/DDBJ whole genome shotgun (WGS) entry which is preliminary data.</text>
</comment>
<feature type="transmembrane region" description="Helical" evidence="2">
    <location>
        <begin position="74"/>
        <end position="103"/>
    </location>
</feature>
<dbReference type="SMR" id="A0A7I8XCU7"/>
<protein>
    <submittedName>
        <fullName evidence="4">(pine wood nematode) hypothetical protein</fullName>
    </submittedName>
</protein>
<evidence type="ECO:0000313" key="5">
    <source>
        <dbReference type="Proteomes" id="UP000659654"/>
    </source>
</evidence>
<keyword evidence="2" id="KW-0812">Transmembrane</keyword>
<reference evidence="4" key="1">
    <citation type="submission" date="2020-09" db="EMBL/GenBank/DDBJ databases">
        <authorList>
            <person name="Kikuchi T."/>
        </authorList>
    </citation>
    <scope>NUCLEOTIDE SEQUENCE</scope>
    <source>
        <strain evidence="4">Ka4C1</strain>
    </source>
</reference>
<accession>A0A7I8XCU7</accession>
<gene>
    <name evidence="4" type="ORF">BXYJ_LOCUS1393</name>
</gene>
<dbReference type="Proteomes" id="UP000659654">
    <property type="component" value="Unassembled WGS sequence"/>
</dbReference>